<dbReference type="SMART" id="SM00449">
    <property type="entry name" value="SPRY"/>
    <property type="match status" value="2"/>
</dbReference>
<dbReference type="InterPro" id="IPR011993">
    <property type="entry name" value="PH-like_dom_sf"/>
</dbReference>
<dbReference type="InterPro" id="IPR029071">
    <property type="entry name" value="Ubiquitin-like_domsf"/>
</dbReference>
<dbReference type="Gene3D" id="1.20.80.10">
    <property type="match status" value="1"/>
</dbReference>
<dbReference type="InterPro" id="IPR043136">
    <property type="entry name" value="B30.2/SPRY_sf"/>
</dbReference>
<feature type="domain" description="FERM" evidence="2">
    <location>
        <begin position="141"/>
        <end position="424"/>
    </location>
</feature>
<feature type="region of interest" description="Disordered" evidence="1">
    <location>
        <begin position="465"/>
        <end position="488"/>
    </location>
</feature>
<dbReference type="CDD" id="cd14473">
    <property type="entry name" value="FERM_B-lobe"/>
    <property type="match status" value="1"/>
</dbReference>
<dbReference type="InterPro" id="IPR013320">
    <property type="entry name" value="ConA-like_dom_sf"/>
</dbReference>
<dbReference type="SUPFAM" id="SSF50729">
    <property type="entry name" value="PH domain-like"/>
    <property type="match status" value="1"/>
</dbReference>
<reference evidence="4 5" key="1">
    <citation type="submission" date="2019-07" db="EMBL/GenBank/DDBJ databases">
        <authorList>
            <person name="Jastrzebski P J."/>
            <person name="Paukszto L."/>
            <person name="Jastrzebski P J."/>
        </authorList>
    </citation>
    <scope>NUCLEOTIDE SEQUENCE [LARGE SCALE GENOMIC DNA]</scope>
    <source>
        <strain evidence="4 5">WMS-il1</strain>
    </source>
</reference>
<evidence type="ECO:0000313" key="5">
    <source>
        <dbReference type="Proteomes" id="UP000321570"/>
    </source>
</evidence>
<dbReference type="InterPro" id="IPR019749">
    <property type="entry name" value="Band_41_domain"/>
</dbReference>
<accession>A0A564Y7T0</accession>
<dbReference type="PROSITE" id="PS50057">
    <property type="entry name" value="FERM_3"/>
    <property type="match status" value="1"/>
</dbReference>
<evidence type="ECO:0000313" key="4">
    <source>
        <dbReference type="EMBL" id="VUZ42999.1"/>
    </source>
</evidence>
<dbReference type="SUPFAM" id="SSF54236">
    <property type="entry name" value="Ubiquitin-like"/>
    <property type="match status" value="1"/>
</dbReference>
<dbReference type="InterPro" id="IPR035963">
    <property type="entry name" value="FERM_2"/>
</dbReference>
<dbReference type="Gene3D" id="2.30.29.30">
    <property type="entry name" value="Pleckstrin-homology domain (PH domain)/Phosphotyrosine-binding domain (PTB)"/>
    <property type="match status" value="1"/>
</dbReference>
<dbReference type="GO" id="GO:0031032">
    <property type="term" value="P:actomyosin structure organization"/>
    <property type="evidence" value="ECO:0007669"/>
    <property type="project" value="TreeGrafter"/>
</dbReference>
<dbReference type="Pfam" id="PF09380">
    <property type="entry name" value="FERM_C"/>
    <property type="match status" value="1"/>
</dbReference>
<dbReference type="PANTHER" id="PTHR23280">
    <property type="entry name" value="4.1 G PROTEIN"/>
    <property type="match status" value="1"/>
</dbReference>
<proteinExistence type="predicted"/>
<dbReference type="PANTHER" id="PTHR23280:SF21">
    <property type="entry name" value="PROTEIN 4.1 HOMOLOG"/>
    <property type="match status" value="1"/>
</dbReference>
<feature type="compositionally biased region" description="Polar residues" evidence="1">
    <location>
        <begin position="1217"/>
        <end position="1231"/>
    </location>
</feature>
<dbReference type="SMART" id="SM00295">
    <property type="entry name" value="B41"/>
    <property type="match status" value="1"/>
</dbReference>
<dbReference type="EMBL" id="CABIJS010000110">
    <property type="protein sequence ID" value="VUZ42999.1"/>
    <property type="molecule type" value="Genomic_DNA"/>
</dbReference>
<dbReference type="GO" id="GO:0005886">
    <property type="term" value="C:plasma membrane"/>
    <property type="evidence" value="ECO:0007669"/>
    <property type="project" value="TreeGrafter"/>
</dbReference>
<evidence type="ECO:0008006" key="6">
    <source>
        <dbReference type="Google" id="ProtNLM"/>
    </source>
</evidence>
<evidence type="ECO:0000256" key="1">
    <source>
        <dbReference type="SAM" id="MobiDB-lite"/>
    </source>
</evidence>
<dbReference type="SUPFAM" id="SSF47031">
    <property type="entry name" value="Second domain of FERM"/>
    <property type="match status" value="1"/>
</dbReference>
<dbReference type="InterPro" id="IPR019747">
    <property type="entry name" value="FERM_CS"/>
</dbReference>
<dbReference type="PRINTS" id="PR00935">
    <property type="entry name" value="BAND41"/>
</dbReference>
<dbReference type="InterPro" id="IPR001870">
    <property type="entry name" value="B30.2/SPRY"/>
</dbReference>
<protein>
    <recommendedName>
        <fullName evidence="6">FERM domain-containing protein</fullName>
    </recommendedName>
</protein>
<organism evidence="4 5">
    <name type="scientific">Hymenolepis diminuta</name>
    <name type="common">Rat tapeworm</name>
    <dbReference type="NCBI Taxonomy" id="6216"/>
    <lineage>
        <taxon>Eukaryota</taxon>
        <taxon>Metazoa</taxon>
        <taxon>Spiralia</taxon>
        <taxon>Lophotrochozoa</taxon>
        <taxon>Platyhelminthes</taxon>
        <taxon>Cestoda</taxon>
        <taxon>Eucestoda</taxon>
        <taxon>Cyclophyllidea</taxon>
        <taxon>Hymenolepididae</taxon>
        <taxon>Hymenolepis</taxon>
    </lineage>
</organism>
<dbReference type="SMART" id="SM01196">
    <property type="entry name" value="FERM_C"/>
    <property type="match status" value="1"/>
</dbReference>
<feature type="domain" description="B30.2/SPRY" evidence="3">
    <location>
        <begin position="538"/>
        <end position="737"/>
    </location>
</feature>
<feature type="region of interest" description="Disordered" evidence="1">
    <location>
        <begin position="1203"/>
        <end position="1244"/>
    </location>
</feature>
<dbReference type="InterPro" id="IPR018979">
    <property type="entry name" value="FERM_N"/>
</dbReference>
<dbReference type="InterPro" id="IPR003877">
    <property type="entry name" value="SPRY_dom"/>
</dbReference>
<evidence type="ECO:0000259" key="2">
    <source>
        <dbReference type="PROSITE" id="PS50057"/>
    </source>
</evidence>
<dbReference type="CDD" id="cd12873">
    <property type="entry name" value="SPRY_DDX1"/>
    <property type="match status" value="1"/>
</dbReference>
<dbReference type="Pfam" id="PF09379">
    <property type="entry name" value="FERM_N"/>
    <property type="match status" value="1"/>
</dbReference>
<dbReference type="InterPro" id="IPR014352">
    <property type="entry name" value="FERM/acyl-CoA-bd_prot_sf"/>
</dbReference>
<gene>
    <name evidence="4" type="ORF">WMSIL1_LOCUS3492</name>
</gene>
<name>A0A564Y7T0_HYMDI</name>
<dbReference type="PROSITE" id="PS50188">
    <property type="entry name" value="B302_SPRY"/>
    <property type="match status" value="2"/>
</dbReference>
<keyword evidence="5" id="KW-1185">Reference proteome</keyword>
<dbReference type="Pfam" id="PF00373">
    <property type="entry name" value="FERM_M"/>
    <property type="match status" value="1"/>
</dbReference>
<dbReference type="CDD" id="cd01765">
    <property type="entry name" value="FERM_F0_F1"/>
    <property type="match status" value="1"/>
</dbReference>
<dbReference type="GO" id="GO:0005856">
    <property type="term" value="C:cytoskeleton"/>
    <property type="evidence" value="ECO:0007669"/>
    <property type="project" value="TreeGrafter"/>
</dbReference>
<dbReference type="Gene3D" id="3.10.20.90">
    <property type="entry name" value="Phosphatidylinositol 3-kinase Catalytic Subunit, Chain A, domain 1"/>
    <property type="match status" value="1"/>
</dbReference>
<dbReference type="InterPro" id="IPR000299">
    <property type="entry name" value="FERM_domain"/>
</dbReference>
<dbReference type="Gene3D" id="2.60.120.920">
    <property type="match status" value="2"/>
</dbReference>
<dbReference type="Pfam" id="PF00622">
    <property type="entry name" value="SPRY"/>
    <property type="match status" value="2"/>
</dbReference>
<dbReference type="FunFam" id="2.30.29.30:FF:000002">
    <property type="entry name" value="Band 4.1-like protein 5 isoform 1"/>
    <property type="match status" value="1"/>
</dbReference>
<dbReference type="InterPro" id="IPR019748">
    <property type="entry name" value="FERM_central"/>
</dbReference>
<feature type="compositionally biased region" description="Low complexity" evidence="1">
    <location>
        <begin position="471"/>
        <end position="485"/>
    </location>
</feature>
<evidence type="ECO:0000259" key="3">
    <source>
        <dbReference type="PROSITE" id="PS50188"/>
    </source>
</evidence>
<dbReference type="Proteomes" id="UP000321570">
    <property type="component" value="Unassembled WGS sequence"/>
</dbReference>
<dbReference type="AlphaFoldDB" id="A0A564Y7T0"/>
<dbReference type="InterPro" id="IPR018980">
    <property type="entry name" value="FERM_PH-like_C"/>
</dbReference>
<sequence length="1244" mass="136054">MALPPEDINFNYAGSPILSSPGRRSIGGDTTTGSINLANLEANAMKSGNGGNSPMPVYNGGTIEVPDSVPKREYYTTLRRFGTMGPRQGSISGGSLLGGGVASGPVTAVGSPYPSATMGRTATLGRSNTSASNFKPSGKSVDCAVIMLDGLQQMFSIDKAAYGQQLFDAVCSNLDLLETDYFGIKYLAPDNTMCWLKMDKKVAKQVGKNWLFEFQVKFFPYNIDSIAEDLTRYFLCLQVRQNLLSGQLPCSFTSYVILGSYVVQSDAGDFDPQRHQGIAYIRDHPFAPNHLQSTEMLYRIAETHRLHHGQSPEMADRNFLTNAKRLALYGVHMHKVLSSSGVEHGLGVYYGGLLLYLSRIRLQRFSWPRIIKLSYRKRHFIMIVRSLDEDQSERTYAFRCATPQRAKQLWTLCVEHHSFFRLRDYERSRKPSVLPGFSSRKFTYNHPGMGSSLGDLTTCTPEIAPPPNQRPQPAIRRMQPQRRQPSSNEQAWFTLPHGMNPPAYGADASQYQYAPQIASDASLGAAGYSPERWGGGESAVDMAGGQYRHGPSGAGLEYQPRPVFKPESWRISTADRSRCLGIDDRGLDIAAQHDSGWQGCRANKGVKAPGCYYFEATVLEDGPVAVGWATNEATLSPLGCDDQAFVLGNVIDGQSGATLSFKGKESDFSEGNRIVVTRGTVIGCRLDLDRGVATWSCNGIECPQILRIPENLINEPFFPAASMKDSRLLLNFGGSNSPPLRYPPSSIAGSVGFQPLAEITEDAQVANSNCGWRLNPYDATAGVEVQPDGMALQAHWGSGWQGCRANRGVKGEGRFYYEARVIESNGLARIGWTTEDGNLLVGTDAFGFGYGSDADGFGLSCQQGKRMHNNEIDNYGESFGEGDVIGCFLDLIQRTIRWAKNGHPFGDAYRLPDNFATTLASNGSPVTLRVAFFPTVALNNSTVELNFGDSQFSYFPGDLKGPKKPDWTPLSYVAPENLQITSRPGPMHKRRGWSYLEPQAGAAGITLEATKGIMKPSIDRREDDLPATSSAVPRIHLAGAVPVMPGLAPVALSSPTKRSNGYHGINGNHQPTPTELAEAIDGIQLSPGRLQHTPVIPLNGGVGETVTVQRSEPKIESEFIEDENGKLIKRTTKRTQVVTTKTYSERYINPEPFIAVPSENDTQLEDAILRVTQLDPRVTVTTTNLHNQQQYHHSSTGYHNHHLQHHLAGIGKRSPMATHSPNSNNGTSNGRSAHFNCTPASANR</sequence>
<feature type="domain" description="B30.2/SPRY" evidence="3">
    <location>
        <begin position="752"/>
        <end position="952"/>
    </location>
</feature>
<dbReference type="PROSITE" id="PS00660">
    <property type="entry name" value="FERM_1"/>
    <property type="match status" value="1"/>
</dbReference>
<dbReference type="SUPFAM" id="SSF49899">
    <property type="entry name" value="Concanavalin A-like lectins/glucanases"/>
    <property type="match status" value="2"/>
</dbReference>